<sequence length="380" mass="44737">MSGAFKTGIYRNLLREYGYSQKEVDKKLEEVFQTIFYGPEDERFYHKAGEDMGYLEDTGNHDVRTEGMSYGMMVCVQLDKKEEFDRIWKWVRTYMWIQEGPGYHYFAWSCQKDGTRNSDGPAPDGEEFFAMALFFASHRWGDGEGIFAYSREAKNILRECIHKGEEGHSGEPMWNRDNKLIKFIPGVEFTDPSYHLPHFYELFALWADENDRDFWRQAAEASREYLHLACHPDTGLSAEYADYDGQPHTGHVEQFGRHDWYYSDAYRTMANIGLDWLWFEKDEWQREIADIFQKFYCVQQKDCWDGVFLIDGTRLEEKALHPVAVIAVNAQASLAADGVYSKECVEKFWDTPLRKGSRRYYDNFLYIFALIALSGNYRIW</sequence>
<dbReference type="PRINTS" id="PR00735">
    <property type="entry name" value="GLHYDRLASE8"/>
</dbReference>
<comment type="similarity">
    <text evidence="1">Belongs to the glycosyl hydrolase 8 (cellulase D) family.</text>
</comment>
<evidence type="ECO:0008006" key="6">
    <source>
        <dbReference type="Google" id="ProtNLM"/>
    </source>
</evidence>
<evidence type="ECO:0000256" key="2">
    <source>
        <dbReference type="ARBA" id="ARBA00022801"/>
    </source>
</evidence>
<dbReference type="RefSeq" id="WP_288890273.1">
    <property type="nucleotide sequence ID" value="NZ_BAABYW010000002.1"/>
</dbReference>
<keyword evidence="3" id="KW-0326">Glycosidase</keyword>
<dbReference type="SUPFAM" id="SSF48208">
    <property type="entry name" value="Six-hairpin glycosidases"/>
    <property type="match status" value="1"/>
</dbReference>
<reference evidence="4 5" key="1">
    <citation type="submission" date="2024-04" db="EMBL/GenBank/DDBJ databases">
        <title>Defined microbial consortia suppress multidrug-resistant proinflammatory Enterobacteriaceae via ecological control.</title>
        <authorList>
            <person name="Furuichi M."/>
            <person name="Kawaguchi T."/>
            <person name="Pust M."/>
            <person name="Yasuma K."/>
            <person name="Plichta D."/>
            <person name="Hasegawa N."/>
            <person name="Ohya T."/>
            <person name="Bhattarai S."/>
            <person name="Sasajima S."/>
            <person name="Aoto Y."/>
            <person name="Tuganbaev T."/>
            <person name="Yaginuma M."/>
            <person name="Ueda M."/>
            <person name="Okahashi N."/>
            <person name="Amafuji K."/>
            <person name="Kiridooshi Y."/>
            <person name="Sugita K."/>
            <person name="Strazar M."/>
            <person name="Skelly A."/>
            <person name="Suda W."/>
            <person name="Hattori M."/>
            <person name="Nakamoto N."/>
            <person name="Caballero S."/>
            <person name="Norman J."/>
            <person name="Olle B."/>
            <person name="Tanoue T."/>
            <person name="Arita M."/>
            <person name="Bucci V."/>
            <person name="Atarashi K."/>
            <person name="Xavier R."/>
            <person name="Honda K."/>
        </authorList>
    </citation>
    <scope>NUCLEOTIDE SEQUENCE [LARGE SCALE GENOMIC DNA]</scope>
    <source>
        <strain evidence="5">k04-0078-D8-1</strain>
    </source>
</reference>
<organism evidence="4 5">
    <name type="scientific">Blautia hominis</name>
    <dbReference type="NCBI Taxonomy" id="2025493"/>
    <lineage>
        <taxon>Bacteria</taxon>
        <taxon>Bacillati</taxon>
        <taxon>Bacillota</taxon>
        <taxon>Clostridia</taxon>
        <taxon>Lachnospirales</taxon>
        <taxon>Lachnospiraceae</taxon>
        <taxon>Blautia</taxon>
    </lineage>
</organism>
<keyword evidence="5" id="KW-1185">Reference proteome</keyword>
<proteinExistence type="inferred from homology"/>
<name>A0ABQ0BHI8_9FIRM</name>
<comment type="caution">
    <text evidence="4">The sequence shown here is derived from an EMBL/GenBank/DDBJ whole genome shotgun (WGS) entry which is preliminary data.</text>
</comment>
<dbReference type="InterPro" id="IPR008928">
    <property type="entry name" value="6-hairpin_glycosidase_sf"/>
</dbReference>
<dbReference type="Proteomes" id="UP001600943">
    <property type="component" value="Unassembled WGS sequence"/>
</dbReference>
<dbReference type="InterPro" id="IPR002037">
    <property type="entry name" value="Glyco_hydro_8"/>
</dbReference>
<gene>
    <name evidence="4" type="ORF">K040078D81_50310</name>
</gene>
<evidence type="ECO:0000256" key="3">
    <source>
        <dbReference type="ARBA" id="ARBA00023295"/>
    </source>
</evidence>
<evidence type="ECO:0000313" key="5">
    <source>
        <dbReference type="Proteomes" id="UP001600943"/>
    </source>
</evidence>
<keyword evidence="2" id="KW-0378">Hydrolase</keyword>
<dbReference type="Pfam" id="PF01270">
    <property type="entry name" value="Glyco_hydro_8"/>
    <property type="match status" value="1"/>
</dbReference>
<evidence type="ECO:0000256" key="1">
    <source>
        <dbReference type="ARBA" id="ARBA00009209"/>
    </source>
</evidence>
<dbReference type="Gene3D" id="1.50.10.10">
    <property type="match status" value="1"/>
</dbReference>
<accession>A0ABQ0BHI8</accession>
<dbReference type="EMBL" id="BAABYW010000002">
    <property type="protein sequence ID" value="GAA6410914.1"/>
    <property type="molecule type" value="Genomic_DNA"/>
</dbReference>
<evidence type="ECO:0000313" key="4">
    <source>
        <dbReference type="EMBL" id="GAA6410914.1"/>
    </source>
</evidence>
<dbReference type="InterPro" id="IPR012341">
    <property type="entry name" value="6hp_glycosidase-like_sf"/>
</dbReference>
<protein>
    <recommendedName>
        <fullName evidence="6">Xylanase</fullName>
    </recommendedName>
</protein>